<proteinExistence type="predicted"/>
<dbReference type="InterPro" id="IPR027417">
    <property type="entry name" value="P-loop_NTPase"/>
</dbReference>
<sequence>MRLPPTGVNRAFADWLSYMSYKKDMYGSLQLPVFLQDRTVQSLEELCERVFPTAALHGQQDPDFFAGRAILTMRNIHLAELNNQVTASLPGDLSVRYSVDKALQDNVHHDTDDYTTEFLQSVDLPGLPPSILRLKKNMPVMLLRNLRPSEGLCNGTRLLITDLLPHVIKARVLTGDYCGIEHFPVRPCFAITVNKSQGQSLQTVGIDLRVPAFSHGQLPGPYPL</sequence>
<dbReference type="Pfam" id="PF21530">
    <property type="entry name" value="Pif1_2B_dom"/>
    <property type="match status" value="1"/>
</dbReference>
<dbReference type="SUPFAM" id="SSF52540">
    <property type="entry name" value="P-loop containing nucleoside triphosphate hydrolases"/>
    <property type="match status" value="1"/>
</dbReference>
<reference evidence="2 3" key="1">
    <citation type="submission" date="2019-03" db="EMBL/GenBank/DDBJ databases">
        <title>The genome sequence of a newly discovered highly antifungal drug resistant Aspergillus species, Aspergillus tanneri NIH 1004.</title>
        <authorList>
            <person name="Mounaud S."/>
            <person name="Singh I."/>
            <person name="Joardar V."/>
            <person name="Pakala S."/>
            <person name="Pakala S."/>
            <person name="Venepally P."/>
            <person name="Hoover J."/>
            <person name="Nierman W."/>
            <person name="Chung J."/>
            <person name="Losada L."/>
        </authorList>
    </citation>
    <scope>NUCLEOTIDE SEQUENCE [LARGE SCALE GENOMIC DNA]</scope>
    <source>
        <strain evidence="2 3">NIH1004</strain>
    </source>
</reference>
<dbReference type="PANTHER" id="PTHR10492">
    <property type="match status" value="1"/>
</dbReference>
<keyword evidence="3" id="KW-1185">Reference proteome</keyword>
<evidence type="ECO:0000259" key="1">
    <source>
        <dbReference type="Pfam" id="PF21530"/>
    </source>
</evidence>
<gene>
    <name evidence="2" type="ORF">EYZ11_011037</name>
</gene>
<dbReference type="PANTHER" id="PTHR10492:SF57">
    <property type="entry name" value="ATP-DEPENDENT DNA HELICASE"/>
    <property type="match status" value="1"/>
</dbReference>
<organism evidence="2 3">
    <name type="scientific">Aspergillus tanneri</name>
    <dbReference type="NCBI Taxonomy" id="1220188"/>
    <lineage>
        <taxon>Eukaryota</taxon>
        <taxon>Fungi</taxon>
        <taxon>Dikarya</taxon>
        <taxon>Ascomycota</taxon>
        <taxon>Pezizomycotina</taxon>
        <taxon>Eurotiomycetes</taxon>
        <taxon>Eurotiomycetidae</taxon>
        <taxon>Eurotiales</taxon>
        <taxon>Aspergillaceae</taxon>
        <taxon>Aspergillus</taxon>
        <taxon>Aspergillus subgen. Circumdati</taxon>
    </lineage>
</organism>
<dbReference type="AlphaFoldDB" id="A0A4S3J4G0"/>
<comment type="caution">
    <text evidence="2">The sequence shown here is derived from an EMBL/GenBank/DDBJ whole genome shotgun (WGS) entry which is preliminary data.</text>
</comment>
<accession>A0A4S3J4G0</accession>
<dbReference type="Proteomes" id="UP000308092">
    <property type="component" value="Unassembled WGS sequence"/>
</dbReference>
<feature type="domain" description="DNA helicase Pif1-like 2B" evidence="1">
    <location>
        <begin position="117"/>
        <end position="163"/>
    </location>
</feature>
<protein>
    <recommendedName>
        <fullName evidence="1">DNA helicase Pif1-like 2B domain-containing protein</fullName>
    </recommendedName>
</protein>
<dbReference type="STRING" id="1220188.A0A4S3J4G0"/>
<dbReference type="VEuPathDB" id="FungiDB:EYZ11_011037"/>
<dbReference type="InterPro" id="IPR049163">
    <property type="entry name" value="Pif1-like_2B_dom"/>
</dbReference>
<dbReference type="EMBL" id="SOSA01000643">
    <property type="protein sequence ID" value="THC89522.1"/>
    <property type="molecule type" value="Genomic_DNA"/>
</dbReference>
<name>A0A4S3J4G0_9EURO</name>
<evidence type="ECO:0000313" key="3">
    <source>
        <dbReference type="Proteomes" id="UP000308092"/>
    </source>
</evidence>
<evidence type="ECO:0000313" key="2">
    <source>
        <dbReference type="EMBL" id="THC89522.1"/>
    </source>
</evidence>